<evidence type="ECO:0000256" key="1">
    <source>
        <dbReference type="SAM" id="Phobius"/>
    </source>
</evidence>
<evidence type="ECO:0000313" key="3">
    <source>
        <dbReference type="Proteomes" id="UP000680865"/>
    </source>
</evidence>
<feature type="transmembrane region" description="Helical" evidence="1">
    <location>
        <begin position="59"/>
        <end position="82"/>
    </location>
</feature>
<gene>
    <name evidence="2" type="ORF">Aco04nite_38150</name>
</gene>
<evidence type="ECO:0000313" key="2">
    <source>
        <dbReference type="EMBL" id="GIM73985.1"/>
    </source>
</evidence>
<sequence>MSQVPERRTGSLVGAIVAVVVLAGGSGLAALFSLFVFPMASDGCGDADSHLICTANGQMLVAVGPLLAAAAGTTVAACSCALRPGRRAVGIGIGYVIGFGGFLIASVIADAV</sequence>
<accession>A0A919SL17</accession>
<dbReference type="Proteomes" id="UP000680865">
    <property type="component" value="Unassembled WGS sequence"/>
</dbReference>
<protein>
    <submittedName>
        <fullName evidence="2">Uncharacterized protein</fullName>
    </submittedName>
</protein>
<dbReference type="EMBL" id="BOQP01000017">
    <property type="protein sequence ID" value="GIM73985.1"/>
    <property type="molecule type" value="Genomic_DNA"/>
</dbReference>
<comment type="caution">
    <text evidence="2">The sequence shown here is derived from an EMBL/GenBank/DDBJ whole genome shotgun (WGS) entry which is preliminary data.</text>
</comment>
<keyword evidence="1" id="KW-0812">Transmembrane</keyword>
<keyword evidence="1" id="KW-0472">Membrane</keyword>
<reference evidence="2" key="1">
    <citation type="submission" date="2021-03" db="EMBL/GenBank/DDBJ databases">
        <title>Whole genome shotgun sequence of Actinoplanes consettensis NBRC 14913.</title>
        <authorList>
            <person name="Komaki H."/>
            <person name="Tamura T."/>
        </authorList>
    </citation>
    <scope>NUCLEOTIDE SEQUENCE</scope>
    <source>
        <strain evidence="2">NBRC 14913</strain>
    </source>
</reference>
<dbReference type="AlphaFoldDB" id="A0A919SL17"/>
<proteinExistence type="predicted"/>
<feature type="transmembrane region" description="Helical" evidence="1">
    <location>
        <begin position="89"/>
        <end position="109"/>
    </location>
</feature>
<organism evidence="2 3">
    <name type="scientific">Winogradskya consettensis</name>
    <dbReference type="NCBI Taxonomy" id="113560"/>
    <lineage>
        <taxon>Bacteria</taxon>
        <taxon>Bacillati</taxon>
        <taxon>Actinomycetota</taxon>
        <taxon>Actinomycetes</taxon>
        <taxon>Micromonosporales</taxon>
        <taxon>Micromonosporaceae</taxon>
        <taxon>Winogradskya</taxon>
    </lineage>
</organism>
<feature type="transmembrane region" description="Helical" evidence="1">
    <location>
        <begin position="12"/>
        <end position="39"/>
    </location>
</feature>
<keyword evidence="1" id="KW-1133">Transmembrane helix</keyword>
<keyword evidence="3" id="KW-1185">Reference proteome</keyword>
<name>A0A919SL17_9ACTN</name>
<dbReference type="RefSeq" id="WP_212998539.1">
    <property type="nucleotide sequence ID" value="NZ_BAAATW010000012.1"/>
</dbReference>